<evidence type="ECO:0000313" key="1">
    <source>
        <dbReference type="EMBL" id="GIY08741.1"/>
    </source>
</evidence>
<evidence type="ECO:0000313" key="2">
    <source>
        <dbReference type="Proteomes" id="UP001054837"/>
    </source>
</evidence>
<dbReference type="Proteomes" id="UP001054837">
    <property type="component" value="Unassembled WGS sequence"/>
</dbReference>
<name>A0AAV4QKX2_9ARAC</name>
<dbReference type="AlphaFoldDB" id="A0AAV4QKX2"/>
<accession>A0AAV4QKX2</accession>
<organism evidence="1 2">
    <name type="scientific">Caerostris darwini</name>
    <dbReference type="NCBI Taxonomy" id="1538125"/>
    <lineage>
        <taxon>Eukaryota</taxon>
        <taxon>Metazoa</taxon>
        <taxon>Ecdysozoa</taxon>
        <taxon>Arthropoda</taxon>
        <taxon>Chelicerata</taxon>
        <taxon>Arachnida</taxon>
        <taxon>Araneae</taxon>
        <taxon>Araneomorphae</taxon>
        <taxon>Entelegynae</taxon>
        <taxon>Araneoidea</taxon>
        <taxon>Araneidae</taxon>
        <taxon>Caerostris</taxon>
    </lineage>
</organism>
<sequence length="116" mass="13058">MGHYSTKTGKRQNGQQYLMTVLSCTNFGRITKVSGTTAICNVPSTHAGCLGRLHPPPITSNPIEGITQVNYQAHPLCKYFPTSEINSLRFRDKFTDHQFNPVLKIYKIQSQTPILY</sequence>
<gene>
    <name evidence="1" type="ORF">CDAR_24201</name>
</gene>
<dbReference type="EMBL" id="BPLQ01004544">
    <property type="protein sequence ID" value="GIY08741.1"/>
    <property type="molecule type" value="Genomic_DNA"/>
</dbReference>
<keyword evidence="2" id="KW-1185">Reference proteome</keyword>
<proteinExistence type="predicted"/>
<dbReference type="PROSITE" id="PS51257">
    <property type="entry name" value="PROKAR_LIPOPROTEIN"/>
    <property type="match status" value="1"/>
</dbReference>
<reference evidence="1 2" key="1">
    <citation type="submission" date="2021-06" db="EMBL/GenBank/DDBJ databases">
        <title>Caerostris darwini draft genome.</title>
        <authorList>
            <person name="Kono N."/>
            <person name="Arakawa K."/>
        </authorList>
    </citation>
    <scope>NUCLEOTIDE SEQUENCE [LARGE SCALE GENOMIC DNA]</scope>
</reference>
<protein>
    <submittedName>
        <fullName evidence="1">Uncharacterized protein</fullName>
    </submittedName>
</protein>
<comment type="caution">
    <text evidence="1">The sequence shown here is derived from an EMBL/GenBank/DDBJ whole genome shotgun (WGS) entry which is preliminary data.</text>
</comment>